<dbReference type="Pfam" id="PF06003">
    <property type="entry name" value="SMN_Tudor"/>
    <property type="match status" value="1"/>
</dbReference>
<evidence type="ECO:0000313" key="8">
    <source>
        <dbReference type="EMBL" id="GAV05312.1"/>
    </source>
</evidence>
<dbReference type="SUPFAM" id="SSF63748">
    <property type="entry name" value="Tudor/PWWP/MBT"/>
    <property type="match status" value="1"/>
</dbReference>
<keyword evidence="3" id="KW-0507">mRNA processing</keyword>
<dbReference type="AlphaFoldDB" id="A0A1D1VUZ9"/>
<dbReference type="STRING" id="947166.A0A1D1VUZ9"/>
<dbReference type="GO" id="GO:0003723">
    <property type="term" value="F:RNA binding"/>
    <property type="evidence" value="ECO:0007669"/>
    <property type="project" value="InterPro"/>
</dbReference>
<keyword evidence="6" id="KW-0175">Coiled coil</keyword>
<evidence type="ECO:0000313" key="9">
    <source>
        <dbReference type="Proteomes" id="UP000186922"/>
    </source>
</evidence>
<proteinExistence type="inferred from homology"/>
<dbReference type="Proteomes" id="UP000186922">
    <property type="component" value="Unassembled WGS sequence"/>
</dbReference>
<name>A0A1D1VUZ9_RAMVA</name>
<comment type="subcellular location">
    <subcellularLocation>
        <location evidence="1">Nucleus</location>
        <location evidence="1">Cajal body</location>
    </subcellularLocation>
</comment>
<dbReference type="GO" id="GO:0006397">
    <property type="term" value="P:mRNA processing"/>
    <property type="evidence" value="ECO:0007669"/>
    <property type="project" value="UniProtKB-KW"/>
</dbReference>
<dbReference type="GO" id="GO:0015030">
    <property type="term" value="C:Cajal body"/>
    <property type="evidence" value="ECO:0007669"/>
    <property type="project" value="UniProtKB-SubCell"/>
</dbReference>
<evidence type="ECO:0000259" key="7">
    <source>
        <dbReference type="PROSITE" id="PS50304"/>
    </source>
</evidence>
<evidence type="ECO:0000256" key="3">
    <source>
        <dbReference type="ARBA" id="ARBA00022664"/>
    </source>
</evidence>
<dbReference type="InterPro" id="IPR002999">
    <property type="entry name" value="Tudor"/>
</dbReference>
<evidence type="ECO:0000256" key="2">
    <source>
        <dbReference type="ARBA" id="ARBA00005371"/>
    </source>
</evidence>
<keyword evidence="9" id="KW-1185">Reference proteome</keyword>
<evidence type="ECO:0000256" key="5">
    <source>
        <dbReference type="ARBA" id="ARBA00023242"/>
    </source>
</evidence>
<sequence>MASSPEELSSNLSSYKLQLRQVEAALTSQPDNEELLTLQQNLQQVIDVTLELITQVRVSSASNNEDTTLSSDAGWNVGDRCIALWSEDGEFYNGTVKNIRPDGHCDVEFQDLEVTDSVPMSTLQRPGSVPVKKSSKRNEYQYEDIPSTSVAMEQRLATKNKKEQLKAQIEAKKKKKAKYNEKIRETEQLREKEAGKWKSFQHKAGKKSFTGVIKKSIFATSESTGGRVGVGTCGISGKPMTKDAPLAAGKAPVVKKATLYNPKMF</sequence>
<dbReference type="PROSITE" id="PS50304">
    <property type="entry name" value="TUDOR"/>
    <property type="match status" value="1"/>
</dbReference>
<comment type="caution">
    <text evidence="8">The sequence shown here is derived from an EMBL/GenBank/DDBJ whole genome shotgun (WGS) entry which is preliminary data.</text>
</comment>
<comment type="similarity">
    <text evidence="2">Belongs to the SMN family.</text>
</comment>
<dbReference type="OrthoDB" id="79171at2759"/>
<dbReference type="SMART" id="SM00333">
    <property type="entry name" value="TUDOR"/>
    <property type="match status" value="1"/>
</dbReference>
<dbReference type="Gene3D" id="2.30.30.140">
    <property type="match status" value="1"/>
</dbReference>
<protein>
    <recommendedName>
        <fullName evidence="7">Tudor domain-containing protein</fullName>
    </recommendedName>
</protein>
<dbReference type="EMBL" id="BDGG01000012">
    <property type="protein sequence ID" value="GAV05312.1"/>
    <property type="molecule type" value="Genomic_DNA"/>
</dbReference>
<accession>A0A1D1VUZ9</accession>
<feature type="domain" description="Tudor" evidence="7">
    <location>
        <begin position="74"/>
        <end position="133"/>
    </location>
</feature>
<evidence type="ECO:0000256" key="4">
    <source>
        <dbReference type="ARBA" id="ARBA00023187"/>
    </source>
</evidence>
<dbReference type="InterPro" id="IPR010304">
    <property type="entry name" value="SMN_Tudor"/>
</dbReference>
<feature type="coiled-coil region" evidence="6">
    <location>
        <begin position="155"/>
        <end position="196"/>
    </location>
</feature>
<evidence type="ECO:0000256" key="6">
    <source>
        <dbReference type="SAM" id="Coils"/>
    </source>
</evidence>
<dbReference type="GO" id="GO:0008380">
    <property type="term" value="P:RNA splicing"/>
    <property type="evidence" value="ECO:0007669"/>
    <property type="project" value="UniProtKB-KW"/>
</dbReference>
<dbReference type="GO" id="GO:0005737">
    <property type="term" value="C:cytoplasm"/>
    <property type="evidence" value="ECO:0007669"/>
    <property type="project" value="InterPro"/>
</dbReference>
<evidence type="ECO:0000256" key="1">
    <source>
        <dbReference type="ARBA" id="ARBA00004408"/>
    </source>
</evidence>
<reference evidence="8 9" key="1">
    <citation type="journal article" date="2016" name="Nat. Commun.">
        <title>Extremotolerant tardigrade genome and improved radiotolerance of human cultured cells by tardigrade-unique protein.</title>
        <authorList>
            <person name="Hashimoto T."/>
            <person name="Horikawa D.D."/>
            <person name="Saito Y."/>
            <person name="Kuwahara H."/>
            <person name="Kozuka-Hata H."/>
            <person name="Shin-I T."/>
            <person name="Minakuchi Y."/>
            <person name="Ohishi K."/>
            <person name="Motoyama A."/>
            <person name="Aizu T."/>
            <person name="Enomoto A."/>
            <person name="Kondo K."/>
            <person name="Tanaka S."/>
            <person name="Hara Y."/>
            <person name="Koshikawa S."/>
            <person name="Sagara H."/>
            <person name="Miura T."/>
            <person name="Yokobori S."/>
            <person name="Miyagawa K."/>
            <person name="Suzuki Y."/>
            <person name="Kubo T."/>
            <person name="Oyama M."/>
            <person name="Kohara Y."/>
            <person name="Fujiyama A."/>
            <person name="Arakawa K."/>
            <person name="Katayama T."/>
            <person name="Toyoda A."/>
            <person name="Kunieda T."/>
        </authorList>
    </citation>
    <scope>NUCLEOTIDE SEQUENCE [LARGE SCALE GENOMIC DNA]</scope>
    <source>
        <strain evidence="8 9">YOKOZUNA-1</strain>
    </source>
</reference>
<keyword evidence="5" id="KW-0539">Nucleus</keyword>
<gene>
    <name evidence="8" type="primary">RvY_15465-1</name>
    <name evidence="8" type="synonym">RvY_15465.1</name>
    <name evidence="8" type="ORF">RvY_15465</name>
</gene>
<organism evidence="8 9">
    <name type="scientific">Ramazzottius varieornatus</name>
    <name type="common">Water bear</name>
    <name type="synonym">Tardigrade</name>
    <dbReference type="NCBI Taxonomy" id="947166"/>
    <lineage>
        <taxon>Eukaryota</taxon>
        <taxon>Metazoa</taxon>
        <taxon>Ecdysozoa</taxon>
        <taxon>Tardigrada</taxon>
        <taxon>Eutardigrada</taxon>
        <taxon>Parachela</taxon>
        <taxon>Hypsibioidea</taxon>
        <taxon>Ramazzottiidae</taxon>
        <taxon>Ramazzottius</taxon>
    </lineage>
</organism>
<keyword evidence="4" id="KW-0508">mRNA splicing</keyword>